<dbReference type="InterPro" id="IPR043519">
    <property type="entry name" value="NT_sf"/>
</dbReference>
<dbReference type="Pfam" id="PF18765">
    <property type="entry name" value="Polbeta"/>
    <property type="match status" value="1"/>
</dbReference>
<dbReference type="Proteomes" id="UP001595692">
    <property type="component" value="Unassembled WGS sequence"/>
</dbReference>
<dbReference type="Gene3D" id="3.30.460.10">
    <property type="entry name" value="Beta Polymerase, domain 2"/>
    <property type="match status" value="1"/>
</dbReference>
<comment type="caution">
    <text evidence="2">The sequence shown here is derived from an EMBL/GenBank/DDBJ whole genome shotgun (WGS) entry which is preliminary data.</text>
</comment>
<feature type="domain" description="Polymerase beta nucleotidyltransferase" evidence="1">
    <location>
        <begin position="8"/>
        <end position="47"/>
    </location>
</feature>
<name>A0ABV8CLI5_9GAMM</name>
<dbReference type="RefSeq" id="WP_377151053.1">
    <property type="nucleotide sequence ID" value="NZ_JBHSAF010000003.1"/>
</dbReference>
<evidence type="ECO:0000313" key="3">
    <source>
        <dbReference type="Proteomes" id="UP001595692"/>
    </source>
</evidence>
<gene>
    <name evidence="2" type="ORF">ACFOSS_05155</name>
</gene>
<keyword evidence="3" id="KW-1185">Reference proteome</keyword>
<accession>A0ABV8CLI5</accession>
<evidence type="ECO:0000313" key="2">
    <source>
        <dbReference type="EMBL" id="MFC3912853.1"/>
    </source>
</evidence>
<organism evidence="2 3">
    <name type="scientific">Pseudaeromonas sharmana</name>
    <dbReference type="NCBI Taxonomy" id="328412"/>
    <lineage>
        <taxon>Bacteria</taxon>
        <taxon>Pseudomonadati</taxon>
        <taxon>Pseudomonadota</taxon>
        <taxon>Gammaproteobacteria</taxon>
        <taxon>Aeromonadales</taxon>
        <taxon>Aeromonadaceae</taxon>
        <taxon>Pseudaeromonas</taxon>
    </lineage>
</organism>
<proteinExistence type="predicted"/>
<sequence>MHAFSAQLVAYLTATYQARTIVLYGSFASHSAHADSDIDVVVFADVEQATHDATLLDGHPLDAWIYPLADWQQSERLRHIYPFTVLLDEAGIAAELARRLAELRAQATRTLSAGERQQLVAWVHKMLKRASQTSLEANYRYHWLLHDFPELFANFRGEYYDGPVKTLRRMQTVAPAFYREYESLLTQAKDVARVGALYRQLIADTDSQPSA</sequence>
<reference evidence="3" key="1">
    <citation type="journal article" date="2019" name="Int. J. Syst. Evol. Microbiol.">
        <title>The Global Catalogue of Microorganisms (GCM) 10K type strain sequencing project: providing services to taxonomists for standard genome sequencing and annotation.</title>
        <authorList>
            <consortium name="The Broad Institute Genomics Platform"/>
            <consortium name="The Broad Institute Genome Sequencing Center for Infectious Disease"/>
            <person name="Wu L."/>
            <person name="Ma J."/>
        </authorList>
    </citation>
    <scope>NUCLEOTIDE SEQUENCE [LARGE SCALE GENOMIC DNA]</scope>
    <source>
        <strain evidence="3">CCUG 54939</strain>
    </source>
</reference>
<protein>
    <submittedName>
        <fullName evidence="2">Nucleotidyltransferase domain-containing protein</fullName>
    </submittedName>
</protein>
<dbReference type="CDD" id="cd05403">
    <property type="entry name" value="NT_KNTase_like"/>
    <property type="match status" value="1"/>
</dbReference>
<dbReference type="SUPFAM" id="SSF81301">
    <property type="entry name" value="Nucleotidyltransferase"/>
    <property type="match status" value="1"/>
</dbReference>
<dbReference type="EMBL" id="JBHSAF010000003">
    <property type="protein sequence ID" value="MFC3912853.1"/>
    <property type="molecule type" value="Genomic_DNA"/>
</dbReference>
<evidence type="ECO:0000259" key="1">
    <source>
        <dbReference type="Pfam" id="PF18765"/>
    </source>
</evidence>
<dbReference type="InterPro" id="IPR041633">
    <property type="entry name" value="Polbeta"/>
</dbReference>